<evidence type="ECO:0000256" key="6">
    <source>
        <dbReference type="SAM" id="Phobius"/>
    </source>
</evidence>
<accession>A0ABX0IHS3</accession>
<dbReference type="InterPro" id="IPR036259">
    <property type="entry name" value="MFS_trans_sf"/>
</dbReference>
<keyword evidence="2" id="KW-0813">Transport</keyword>
<feature type="domain" description="Major facilitator superfamily (MFS) profile" evidence="7">
    <location>
        <begin position="247"/>
        <end position="463"/>
    </location>
</feature>
<reference evidence="8 9" key="1">
    <citation type="submission" date="2020-02" db="EMBL/GenBank/DDBJ databases">
        <authorList>
            <person name="Chen W.-M."/>
        </authorList>
    </citation>
    <scope>NUCLEOTIDE SEQUENCE [LARGE SCALE GENOMIC DNA]</scope>
    <source>
        <strain evidence="8 9">TWA-26</strain>
    </source>
</reference>
<evidence type="ECO:0000256" key="3">
    <source>
        <dbReference type="ARBA" id="ARBA00022692"/>
    </source>
</evidence>
<dbReference type="InterPro" id="IPR020846">
    <property type="entry name" value="MFS_dom"/>
</dbReference>
<feature type="transmembrane region" description="Helical" evidence="6">
    <location>
        <begin position="12"/>
        <end position="29"/>
    </location>
</feature>
<dbReference type="Gene3D" id="1.20.1250.20">
    <property type="entry name" value="MFS general substrate transporter like domains"/>
    <property type="match status" value="2"/>
</dbReference>
<evidence type="ECO:0000313" key="9">
    <source>
        <dbReference type="Proteomes" id="UP000761423"/>
    </source>
</evidence>
<keyword evidence="4 6" id="KW-1133">Transmembrane helix</keyword>
<proteinExistence type="predicted"/>
<name>A0ABX0IHS3_9FLAO</name>
<feature type="transmembrane region" description="Helical" evidence="6">
    <location>
        <begin position="351"/>
        <end position="373"/>
    </location>
</feature>
<feature type="transmembrane region" description="Helical" evidence="6">
    <location>
        <begin position="296"/>
        <end position="315"/>
    </location>
</feature>
<comment type="subcellular location">
    <subcellularLocation>
        <location evidence="1">Membrane</location>
        <topology evidence="1">Multi-pass membrane protein</topology>
    </subcellularLocation>
</comment>
<dbReference type="PANTHER" id="PTHR19432">
    <property type="entry name" value="SUGAR TRANSPORTER"/>
    <property type="match status" value="1"/>
</dbReference>
<dbReference type="Proteomes" id="UP000761423">
    <property type="component" value="Unassembled WGS sequence"/>
</dbReference>
<sequence length="463" mass="50588">MMKKPNLSFWQIWNLSFGFLGVQIGYSLQNGNTSRILEALGANVDKINYFWLAAPLAGLVVQPIIGLSSDKTWTRLGRRIPFILLGSIISALAMFFMPNSGNFANLLPALVFGGVMLLLMDTSFNITMQPFRSLVGDMVNDEQKNLGYSLQSALINFGAVFGSLLPWILAKLNVSNVPDVGEKVADSVIWSFYIGGTILLLSVLWTVFRTKEYAPQEHAEFNNIDLNAPEVKEKTSIIELLKTAPKIFWQLGLVQFFSWFALFLMWVYTTRAIANQVWGEAAADPRSLSFNEAGDWTGVLFAFYSAVAALFALSIPSIAKVIGRKKTYSYSLIFGGVGLISMYFFHDKYILFFSMIGVGVAWAAILAIPYAMLSSALPANKMGVYMGLFNGTITIPQIVAGAFGGIILGVQKGAIFYNEANVKCIEPANKGLFSGDAVLMIVVAGISLLIAGLAVASIQEKTE</sequence>
<feature type="transmembrane region" description="Helical" evidence="6">
    <location>
        <begin position="80"/>
        <end position="97"/>
    </location>
</feature>
<feature type="transmembrane region" description="Helical" evidence="6">
    <location>
        <begin position="385"/>
        <end position="408"/>
    </location>
</feature>
<feature type="transmembrane region" description="Helical" evidence="6">
    <location>
        <begin position="327"/>
        <end position="345"/>
    </location>
</feature>
<evidence type="ECO:0000259" key="7">
    <source>
        <dbReference type="PROSITE" id="PS50850"/>
    </source>
</evidence>
<evidence type="ECO:0000256" key="4">
    <source>
        <dbReference type="ARBA" id="ARBA00022989"/>
    </source>
</evidence>
<feature type="transmembrane region" description="Helical" evidence="6">
    <location>
        <begin position="247"/>
        <end position="268"/>
    </location>
</feature>
<evidence type="ECO:0000256" key="5">
    <source>
        <dbReference type="ARBA" id="ARBA00023136"/>
    </source>
</evidence>
<gene>
    <name evidence="8" type="ORF">G4L40_09170</name>
</gene>
<keyword evidence="9" id="KW-1185">Reference proteome</keyword>
<feature type="transmembrane region" description="Helical" evidence="6">
    <location>
        <begin position="437"/>
        <end position="458"/>
    </location>
</feature>
<dbReference type="PROSITE" id="PS50850">
    <property type="entry name" value="MFS"/>
    <property type="match status" value="1"/>
</dbReference>
<evidence type="ECO:0000256" key="2">
    <source>
        <dbReference type="ARBA" id="ARBA00022448"/>
    </source>
</evidence>
<evidence type="ECO:0000256" key="1">
    <source>
        <dbReference type="ARBA" id="ARBA00004141"/>
    </source>
</evidence>
<feature type="transmembrane region" description="Helical" evidence="6">
    <location>
        <begin position="49"/>
        <end position="68"/>
    </location>
</feature>
<organism evidence="8 9">
    <name type="scientific">Flavobacterium celericrescens</name>
    <dbReference type="NCBI Taxonomy" id="2709780"/>
    <lineage>
        <taxon>Bacteria</taxon>
        <taxon>Pseudomonadati</taxon>
        <taxon>Bacteroidota</taxon>
        <taxon>Flavobacteriia</taxon>
        <taxon>Flavobacteriales</taxon>
        <taxon>Flavobacteriaceae</taxon>
        <taxon>Flavobacterium</taxon>
    </lineage>
</organism>
<dbReference type="Pfam" id="PF13347">
    <property type="entry name" value="MFS_2"/>
    <property type="match status" value="1"/>
</dbReference>
<evidence type="ECO:0000313" key="8">
    <source>
        <dbReference type="EMBL" id="NHM04870.1"/>
    </source>
</evidence>
<dbReference type="EMBL" id="JAAJBV010000006">
    <property type="protein sequence ID" value="NHM04870.1"/>
    <property type="molecule type" value="Genomic_DNA"/>
</dbReference>
<dbReference type="SUPFAM" id="SSF103473">
    <property type="entry name" value="MFS general substrate transporter"/>
    <property type="match status" value="1"/>
</dbReference>
<protein>
    <submittedName>
        <fullName evidence="8">SLC45 family MFS transporter</fullName>
    </submittedName>
</protein>
<dbReference type="PANTHER" id="PTHR19432:SF35">
    <property type="entry name" value="SOLUTE CARRIER FAMILY 45 MEMBER 3 ISOFORM X1"/>
    <property type="match status" value="1"/>
</dbReference>
<keyword evidence="3 6" id="KW-0812">Transmembrane</keyword>
<feature type="transmembrane region" description="Helical" evidence="6">
    <location>
        <begin position="103"/>
        <end position="124"/>
    </location>
</feature>
<comment type="caution">
    <text evidence="8">The sequence shown here is derived from an EMBL/GenBank/DDBJ whole genome shotgun (WGS) entry which is preliminary data.</text>
</comment>
<feature type="transmembrane region" description="Helical" evidence="6">
    <location>
        <begin position="145"/>
        <end position="168"/>
    </location>
</feature>
<feature type="transmembrane region" description="Helical" evidence="6">
    <location>
        <begin position="188"/>
        <end position="208"/>
    </location>
</feature>
<keyword evidence="5 6" id="KW-0472">Membrane</keyword>